<organism evidence="2 3">
    <name type="scientific">Lithocarpus litseifolius</name>
    <dbReference type="NCBI Taxonomy" id="425828"/>
    <lineage>
        <taxon>Eukaryota</taxon>
        <taxon>Viridiplantae</taxon>
        <taxon>Streptophyta</taxon>
        <taxon>Embryophyta</taxon>
        <taxon>Tracheophyta</taxon>
        <taxon>Spermatophyta</taxon>
        <taxon>Magnoliopsida</taxon>
        <taxon>eudicotyledons</taxon>
        <taxon>Gunneridae</taxon>
        <taxon>Pentapetalae</taxon>
        <taxon>rosids</taxon>
        <taxon>fabids</taxon>
        <taxon>Fagales</taxon>
        <taxon>Fagaceae</taxon>
        <taxon>Lithocarpus</taxon>
    </lineage>
</organism>
<proteinExistence type="predicted"/>
<dbReference type="PANTHER" id="PTHR47205">
    <property type="entry name" value="OS07G0599000 PROTEIN"/>
    <property type="match status" value="1"/>
</dbReference>
<dbReference type="PANTHER" id="PTHR47205:SF1">
    <property type="entry name" value="OS07G0599000 PROTEIN"/>
    <property type="match status" value="1"/>
</dbReference>
<keyword evidence="3" id="KW-1185">Reference proteome</keyword>
<dbReference type="InterPro" id="IPR044605">
    <property type="entry name" value="At1g26460-like"/>
</dbReference>
<feature type="region of interest" description="Disordered" evidence="1">
    <location>
        <begin position="29"/>
        <end position="84"/>
    </location>
</feature>
<sequence>MASQMAILTRTRTLFKSPTTKSITTFTFLSQEPQLAESTHSDSPSPSPPPPPPPPPPTATPLPRNPASGSPLYNENWRSPIANPANSLSLTQSLLPLGFLAQSPNSRIQALSQTLDVESMMNVFAEWMASQR</sequence>
<dbReference type="Proteomes" id="UP001459277">
    <property type="component" value="Unassembled WGS sequence"/>
</dbReference>
<reference evidence="2 3" key="1">
    <citation type="submission" date="2024-01" db="EMBL/GenBank/DDBJ databases">
        <title>A telomere-to-telomere, gap-free genome of sweet tea (Lithocarpus litseifolius).</title>
        <authorList>
            <person name="Zhou J."/>
        </authorList>
    </citation>
    <scope>NUCLEOTIDE SEQUENCE [LARGE SCALE GENOMIC DNA]</scope>
    <source>
        <strain evidence="2">Zhou-2022a</strain>
        <tissue evidence="2">Leaf</tissue>
    </source>
</reference>
<evidence type="ECO:0000313" key="2">
    <source>
        <dbReference type="EMBL" id="KAL0003701.1"/>
    </source>
</evidence>
<comment type="caution">
    <text evidence="2">The sequence shown here is derived from an EMBL/GenBank/DDBJ whole genome shotgun (WGS) entry which is preliminary data.</text>
</comment>
<name>A0AAW2D037_9ROSI</name>
<feature type="compositionally biased region" description="Pro residues" evidence="1">
    <location>
        <begin position="45"/>
        <end position="64"/>
    </location>
</feature>
<dbReference type="AlphaFoldDB" id="A0AAW2D037"/>
<evidence type="ECO:0000256" key="1">
    <source>
        <dbReference type="SAM" id="MobiDB-lite"/>
    </source>
</evidence>
<gene>
    <name evidence="2" type="ORF">SO802_011262</name>
</gene>
<evidence type="ECO:0000313" key="3">
    <source>
        <dbReference type="Proteomes" id="UP001459277"/>
    </source>
</evidence>
<feature type="compositionally biased region" description="Polar residues" evidence="1">
    <location>
        <begin position="67"/>
        <end position="77"/>
    </location>
</feature>
<feature type="compositionally biased region" description="Polar residues" evidence="1">
    <location>
        <begin position="29"/>
        <end position="42"/>
    </location>
</feature>
<protein>
    <submittedName>
        <fullName evidence="2">Uncharacterized protein</fullName>
    </submittedName>
</protein>
<accession>A0AAW2D037</accession>
<dbReference type="EMBL" id="JAZDWU010000004">
    <property type="protein sequence ID" value="KAL0003701.1"/>
    <property type="molecule type" value="Genomic_DNA"/>
</dbReference>